<dbReference type="PANTHER" id="PTHR13696">
    <property type="entry name" value="P-LOOP CONTAINING NUCLEOSIDE TRIPHOSPHATE HYDROLASE"/>
    <property type="match status" value="1"/>
</dbReference>
<dbReference type="AlphaFoldDB" id="A0A495QQU0"/>
<dbReference type="GeneID" id="40150802"/>
<dbReference type="PANTHER" id="PTHR13696:SF99">
    <property type="entry name" value="COBYRINIC ACID AC-DIAMIDE SYNTHASE"/>
    <property type="match status" value="1"/>
</dbReference>
<evidence type="ECO:0000313" key="2">
    <source>
        <dbReference type="EMBL" id="RKS75864.1"/>
    </source>
</evidence>
<dbReference type="InterPro" id="IPR027417">
    <property type="entry name" value="P-loop_NTPase"/>
</dbReference>
<dbReference type="EMBL" id="RBWW01000003">
    <property type="protein sequence ID" value="RKS75864.1"/>
    <property type="molecule type" value="Genomic_DNA"/>
</dbReference>
<comment type="caution">
    <text evidence="2">The sequence shown here is derived from an EMBL/GenBank/DDBJ whole genome shotgun (WGS) entry which is preliminary data.</text>
</comment>
<name>A0A495QQU0_9EURY</name>
<accession>A0A495QQU0</accession>
<evidence type="ECO:0000313" key="3">
    <source>
        <dbReference type="Proteomes" id="UP000268233"/>
    </source>
</evidence>
<proteinExistence type="predicted"/>
<dbReference type="SUPFAM" id="SSF52540">
    <property type="entry name" value="P-loop containing nucleoside triphosphate hydrolases"/>
    <property type="match status" value="1"/>
</dbReference>
<dbReference type="InterPro" id="IPR050678">
    <property type="entry name" value="DNA_Partitioning_ATPase"/>
</dbReference>
<organism evidence="2 3">
    <name type="scientific">Haloarcula quadrata</name>
    <dbReference type="NCBI Taxonomy" id="182779"/>
    <lineage>
        <taxon>Archaea</taxon>
        <taxon>Methanobacteriati</taxon>
        <taxon>Methanobacteriota</taxon>
        <taxon>Stenosarchaea group</taxon>
        <taxon>Halobacteria</taxon>
        <taxon>Halobacteriales</taxon>
        <taxon>Haloarculaceae</taxon>
        <taxon>Haloarcula</taxon>
    </lineage>
</organism>
<gene>
    <name evidence="2" type="ORF">BDK61_4395</name>
</gene>
<protein>
    <submittedName>
        <fullName evidence="2">Chromosome partitioning protein</fullName>
    </submittedName>
</protein>
<evidence type="ECO:0000259" key="1">
    <source>
        <dbReference type="Pfam" id="PF13614"/>
    </source>
</evidence>
<dbReference type="Gene3D" id="3.40.50.300">
    <property type="entry name" value="P-loop containing nucleotide triphosphate hydrolases"/>
    <property type="match status" value="1"/>
</dbReference>
<dbReference type="CDD" id="cd02042">
    <property type="entry name" value="ParAB_family"/>
    <property type="match status" value="1"/>
</dbReference>
<dbReference type="Pfam" id="PF13614">
    <property type="entry name" value="AAA_31"/>
    <property type="match status" value="1"/>
</dbReference>
<dbReference type="RefSeq" id="WP_011222370.1">
    <property type="nucleotide sequence ID" value="NZ_RBWW01000003.1"/>
</dbReference>
<reference evidence="2 3" key="1">
    <citation type="submission" date="2018-10" db="EMBL/GenBank/DDBJ databases">
        <title>Genomic Encyclopedia of Archaeal and Bacterial Type Strains, Phase II (KMG-II): from individual species to whole genera.</title>
        <authorList>
            <person name="Goeker M."/>
        </authorList>
    </citation>
    <scope>NUCLEOTIDE SEQUENCE [LARGE SCALE GENOMIC DNA]</scope>
    <source>
        <strain evidence="2 3">DSM 11927</strain>
    </source>
</reference>
<dbReference type="Proteomes" id="UP000268233">
    <property type="component" value="Unassembled WGS sequence"/>
</dbReference>
<dbReference type="InterPro" id="IPR025669">
    <property type="entry name" value="AAA_dom"/>
</dbReference>
<keyword evidence="3" id="KW-1185">Reference proteome</keyword>
<sequence>MRVTIGMQKGGVGKTTTTINTAGALAERGHDVLAIDADPQGALTLKLGHKEQYRRFSDNPNEDAEALIDVLTQDGDMEFDQLDDLIISGGEYDIIPAHMRNFLAEKSLYTDRRGFESLKIALNRSDIDYDYVLIDSPPNLGPLADAALLAAENVLFPSEPNVIAQESLKILFDEVETLEDQFEVKIRAIGAILNQVPAQGSIAADMQDWFTETFGEDRVLSVPDRDAIEHAIEYETSIYAYDPDDAGYPWDSDPINELRDCYLSIAELLEEINNE</sequence>
<feature type="domain" description="AAA" evidence="1">
    <location>
        <begin position="3"/>
        <end position="186"/>
    </location>
</feature>